<keyword evidence="4" id="KW-0378">Hydrolase</keyword>
<evidence type="ECO:0000256" key="3">
    <source>
        <dbReference type="ARBA" id="ARBA00022723"/>
    </source>
</evidence>
<dbReference type="GO" id="GO:0046872">
    <property type="term" value="F:metal ion binding"/>
    <property type="evidence" value="ECO:0007669"/>
    <property type="project" value="UniProtKB-KW"/>
</dbReference>
<evidence type="ECO:0000256" key="2">
    <source>
        <dbReference type="ARBA" id="ARBA00001946"/>
    </source>
</evidence>
<comment type="caution">
    <text evidence="8">The sequence shown here is derived from an EMBL/GenBank/DDBJ whole genome shotgun (WGS) entry which is preliminary data.</text>
</comment>
<evidence type="ECO:0000256" key="5">
    <source>
        <dbReference type="ARBA" id="ARBA00022842"/>
    </source>
</evidence>
<dbReference type="PANTHER" id="PTHR12992:SF11">
    <property type="entry name" value="MITOCHONDRIAL COENZYME A DIPHOSPHATASE NUDT8"/>
    <property type="match status" value="1"/>
</dbReference>
<dbReference type="Pfam" id="PF00293">
    <property type="entry name" value="NUDIX"/>
    <property type="match status" value="1"/>
</dbReference>
<evidence type="ECO:0000313" key="9">
    <source>
        <dbReference type="Proteomes" id="UP000562124"/>
    </source>
</evidence>
<gene>
    <name evidence="8" type="ORF">HIR71_04045</name>
</gene>
<proteinExistence type="predicted"/>
<dbReference type="InterPro" id="IPR015797">
    <property type="entry name" value="NUDIX_hydrolase-like_dom_sf"/>
</dbReference>
<keyword evidence="6" id="KW-0464">Manganese</keyword>
<dbReference type="Gene3D" id="3.90.79.10">
    <property type="entry name" value="Nucleoside Triphosphate Pyrophosphohydrolase"/>
    <property type="match status" value="1"/>
</dbReference>
<evidence type="ECO:0000256" key="4">
    <source>
        <dbReference type="ARBA" id="ARBA00022801"/>
    </source>
</evidence>
<name>A0A7Y0QGS0_CELFI</name>
<accession>A0A7Y0QGS0</accession>
<comment type="cofactor">
    <cofactor evidence="2">
        <name>Mg(2+)</name>
        <dbReference type="ChEBI" id="CHEBI:18420"/>
    </cofactor>
</comment>
<dbReference type="InterPro" id="IPR000086">
    <property type="entry name" value="NUDIX_hydrolase_dom"/>
</dbReference>
<feature type="domain" description="Nudix hydrolase" evidence="7">
    <location>
        <begin position="38"/>
        <end position="193"/>
    </location>
</feature>
<organism evidence="8 9">
    <name type="scientific">Cellulomonas fimi</name>
    <dbReference type="NCBI Taxonomy" id="1708"/>
    <lineage>
        <taxon>Bacteria</taxon>
        <taxon>Bacillati</taxon>
        <taxon>Actinomycetota</taxon>
        <taxon>Actinomycetes</taxon>
        <taxon>Micrococcales</taxon>
        <taxon>Cellulomonadaceae</taxon>
        <taxon>Cellulomonas</taxon>
    </lineage>
</organism>
<dbReference type="AlphaFoldDB" id="A0A7Y0QGS0"/>
<protein>
    <submittedName>
        <fullName evidence="8">CoA pyrophosphatase</fullName>
    </submittedName>
</protein>
<dbReference type="RefSeq" id="WP_169323671.1">
    <property type="nucleotide sequence ID" value="NZ_JABCJJ010000004.1"/>
</dbReference>
<dbReference type="GO" id="GO:0010945">
    <property type="term" value="F:coenzyme A diphosphatase activity"/>
    <property type="evidence" value="ECO:0007669"/>
    <property type="project" value="InterPro"/>
</dbReference>
<dbReference type="SUPFAM" id="SSF55811">
    <property type="entry name" value="Nudix"/>
    <property type="match status" value="1"/>
</dbReference>
<evidence type="ECO:0000259" key="7">
    <source>
        <dbReference type="PROSITE" id="PS51462"/>
    </source>
</evidence>
<keyword evidence="5" id="KW-0460">Magnesium</keyword>
<dbReference type="PANTHER" id="PTHR12992">
    <property type="entry name" value="NUDIX HYDROLASE"/>
    <property type="match status" value="1"/>
</dbReference>
<sequence length="229" mass="23679">MSAASGRPPQQGARDELVGLARRGVSWDGLLGRRPGTDARPAAVLVLFGVLDGLPGRHVARAVPADLDVLLVGRAATLSHHSGQVAFPGGRVDAGDDGPVAAAVREAVEETGLDAAGVEVLGTLGELAVPVSNHVVTPVLAWWSRPSPVGVVDVGESAAVFRAPVADLIDPGRRRTVAMDRAGATYRSPAFLLNGCTVWGFTAIVLDGILDALGWTEPWDSSRTIPVPV</sequence>
<evidence type="ECO:0000256" key="1">
    <source>
        <dbReference type="ARBA" id="ARBA00001936"/>
    </source>
</evidence>
<dbReference type="Proteomes" id="UP000562124">
    <property type="component" value="Unassembled WGS sequence"/>
</dbReference>
<comment type="cofactor">
    <cofactor evidence="1">
        <name>Mn(2+)</name>
        <dbReference type="ChEBI" id="CHEBI:29035"/>
    </cofactor>
</comment>
<evidence type="ECO:0000256" key="6">
    <source>
        <dbReference type="ARBA" id="ARBA00023211"/>
    </source>
</evidence>
<dbReference type="PROSITE" id="PS51462">
    <property type="entry name" value="NUDIX"/>
    <property type="match status" value="1"/>
</dbReference>
<dbReference type="CDD" id="cd03426">
    <property type="entry name" value="NUDIX_CoAse_Nudt7"/>
    <property type="match status" value="1"/>
</dbReference>
<evidence type="ECO:0000313" key="8">
    <source>
        <dbReference type="EMBL" id="NMR19398.1"/>
    </source>
</evidence>
<reference evidence="8 9" key="1">
    <citation type="submission" date="2020-04" db="EMBL/GenBank/DDBJ databases">
        <title>Sequencing and Assembly of C. fimi.</title>
        <authorList>
            <person name="Ramsey A.R."/>
        </authorList>
    </citation>
    <scope>NUCLEOTIDE SEQUENCE [LARGE SCALE GENOMIC DNA]</scope>
    <source>
        <strain evidence="8 9">SB</strain>
    </source>
</reference>
<keyword evidence="3" id="KW-0479">Metal-binding</keyword>
<dbReference type="InterPro" id="IPR045121">
    <property type="entry name" value="CoAse"/>
</dbReference>
<keyword evidence="9" id="KW-1185">Reference proteome</keyword>
<dbReference type="EMBL" id="JABCJJ010000004">
    <property type="protein sequence ID" value="NMR19398.1"/>
    <property type="molecule type" value="Genomic_DNA"/>
</dbReference>